<sequence length="485" mass="54428">MPKSTRTSGHAFVNEDSFIEEYDGPLEELVPLTEMEYASTSYSFPSSSNGISSTIHHGVGDFEDGRSADYRAVRKVFIEEDDTGMHFDWPIYSKEQLGVARVACILQQISNENPALICDSIPHEFTGSGGFVVKFQAPELSFVDDSLGEWNCVSETECHFTKNAAGKMVQTRGRPSNLKVKCTEYLHPGTDFRLGKFTKKIYTGESNTPEMLKCIVITYEWTGTPHPLAVEYEAAEPFEESVDDLATCQPDGRHVPKDVVQPLNFDGICKIFLGCFHIAEGRICAAAPADYRQQGTFIVDKTRLGAAYLSRDKLKWTKPSGTSRFFQFKNDVAVRVEPGARPETRAYDVKIFCKRYDSEEAGLKGFVRKIYTCTGPEHDEKCNSHLAVIVYSWKQQESAAANEKPATTSATPIKKRRLDNAVDVERLTTPDFSAENGPEEGELRRKILQKSLENQNRMGELLDRAERVLERFEKMSQKGGVKDQS</sequence>
<proteinExistence type="predicted"/>
<name>A0AA36DKR6_9BILA</name>
<keyword evidence="2" id="KW-1185">Reference proteome</keyword>
<protein>
    <submittedName>
        <fullName evidence="1">Uncharacterized protein</fullName>
    </submittedName>
</protein>
<reference evidence="1" key="1">
    <citation type="submission" date="2023-06" db="EMBL/GenBank/DDBJ databases">
        <authorList>
            <person name="Delattre M."/>
        </authorList>
    </citation>
    <scope>NUCLEOTIDE SEQUENCE</scope>
    <source>
        <strain evidence="1">AF72</strain>
    </source>
</reference>
<dbReference type="Proteomes" id="UP001177023">
    <property type="component" value="Unassembled WGS sequence"/>
</dbReference>
<gene>
    <name evidence="1" type="ORF">MSPICULIGERA_LOCUS25804</name>
</gene>
<accession>A0AA36DKR6</accession>
<dbReference type="EMBL" id="CATQJA010002710">
    <property type="protein sequence ID" value="CAJ0587851.1"/>
    <property type="molecule type" value="Genomic_DNA"/>
</dbReference>
<evidence type="ECO:0000313" key="1">
    <source>
        <dbReference type="EMBL" id="CAJ0587851.1"/>
    </source>
</evidence>
<organism evidence="1 2">
    <name type="scientific">Mesorhabditis spiculigera</name>
    <dbReference type="NCBI Taxonomy" id="96644"/>
    <lineage>
        <taxon>Eukaryota</taxon>
        <taxon>Metazoa</taxon>
        <taxon>Ecdysozoa</taxon>
        <taxon>Nematoda</taxon>
        <taxon>Chromadorea</taxon>
        <taxon>Rhabditida</taxon>
        <taxon>Rhabditina</taxon>
        <taxon>Rhabditomorpha</taxon>
        <taxon>Rhabditoidea</taxon>
        <taxon>Rhabditidae</taxon>
        <taxon>Mesorhabditinae</taxon>
        <taxon>Mesorhabditis</taxon>
    </lineage>
</organism>
<dbReference type="AlphaFoldDB" id="A0AA36DKR6"/>
<feature type="non-terminal residue" evidence="1">
    <location>
        <position position="1"/>
    </location>
</feature>
<comment type="caution">
    <text evidence="1">The sequence shown here is derived from an EMBL/GenBank/DDBJ whole genome shotgun (WGS) entry which is preliminary data.</text>
</comment>
<evidence type="ECO:0000313" key="2">
    <source>
        <dbReference type="Proteomes" id="UP001177023"/>
    </source>
</evidence>